<reference evidence="7" key="1">
    <citation type="journal article" date="2021" name="PeerJ">
        <title>Extensive microbial diversity within the chicken gut microbiome revealed by metagenomics and culture.</title>
        <authorList>
            <person name="Gilroy R."/>
            <person name="Ravi A."/>
            <person name="Getino M."/>
            <person name="Pursley I."/>
            <person name="Horton D.L."/>
            <person name="Alikhan N.F."/>
            <person name="Baker D."/>
            <person name="Gharbi K."/>
            <person name="Hall N."/>
            <person name="Watson M."/>
            <person name="Adriaenssens E.M."/>
            <person name="Foster-Nyarko E."/>
            <person name="Jarju S."/>
            <person name="Secka A."/>
            <person name="Antonio M."/>
            <person name="Oren A."/>
            <person name="Chaudhuri R.R."/>
            <person name="La Ragione R."/>
            <person name="Hildebrand F."/>
            <person name="Pallen M.J."/>
        </authorList>
    </citation>
    <scope>NUCLEOTIDE SEQUENCE</scope>
    <source>
        <strain evidence="7">ChiGjej1B1-14440</strain>
    </source>
</reference>
<evidence type="ECO:0000256" key="1">
    <source>
        <dbReference type="ARBA" id="ARBA00004651"/>
    </source>
</evidence>
<evidence type="ECO:0000256" key="2">
    <source>
        <dbReference type="ARBA" id="ARBA00022475"/>
    </source>
</evidence>
<sequence length="518" mass="58796">MSIETNTSNKRIVINLISNIVSFSSTLLISLVLTPFLINTLGKETYSFFPLANNFVSYMTIVTNALNSMANRFITIEIAKKNNEKANMYFSSVFYSNLILSAILFIIMFFIVVFLDKILDIPINMVASIKILFSFVFASMIVNVVTSVFGVATFAKNRIDLRAMRELFAAICRIVLYILFFVFLPPSIIYVGIVALIIAIINFVIQFIFTKKLLPEISFSAKSYSFMAIKELLFSGMWNSVSNLGNILLCGVNLLLINILYGANSAGNYSIVQTVPTFINGTISMLTGVFVPIITYKFAEQNKIELIAVLRKSQKVIGILTCSVIAVFIGLSIPFFRLWTPKENAVYLMVLTIIVIFPHIFVSTLWPVFNLDIVMNKVKMPSIVMLLLGIINVVIALIFKKLFNFQMEIIPIVSSLLFIFWIAIYIPVYTCKKLEIKTKIVLIDTFKLIITTTVISIIIFLLQKRISINSWYSFFIIGIICGIITLLINSIVVCKRNIYLVIQRIMKNEYKFKIFRSK</sequence>
<dbReference type="Proteomes" id="UP000886724">
    <property type="component" value="Unassembled WGS sequence"/>
</dbReference>
<dbReference type="InterPro" id="IPR002797">
    <property type="entry name" value="Polysacc_synth"/>
</dbReference>
<proteinExistence type="predicted"/>
<dbReference type="PANTHER" id="PTHR30250:SF26">
    <property type="entry name" value="PSMA PROTEIN"/>
    <property type="match status" value="1"/>
</dbReference>
<name>A0A9D1XKY0_9FIRM</name>
<evidence type="ECO:0000313" key="7">
    <source>
        <dbReference type="EMBL" id="HIX81413.1"/>
    </source>
</evidence>
<feature type="transmembrane region" description="Helical" evidence="6">
    <location>
        <begin position="409"/>
        <end position="428"/>
    </location>
</feature>
<dbReference type="InterPro" id="IPR050833">
    <property type="entry name" value="Poly_Biosynth_Transport"/>
</dbReference>
<feature type="transmembrane region" description="Helical" evidence="6">
    <location>
        <begin position="167"/>
        <end position="184"/>
    </location>
</feature>
<dbReference type="Pfam" id="PF01943">
    <property type="entry name" value="Polysacc_synt"/>
    <property type="match status" value="1"/>
</dbReference>
<accession>A0A9D1XKY0</accession>
<dbReference type="GO" id="GO:0005886">
    <property type="term" value="C:plasma membrane"/>
    <property type="evidence" value="ECO:0007669"/>
    <property type="project" value="UniProtKB-SubCell"/>
</dbReference>
<feature type="transmembrane region" description="Helical" evidence="6">
    <location>
        <begin position="474"/>
        <end position="494"/>
    </location>
</feature>
<feature type="transmembrane region" description="Helical" evidence="6">
    <location>
        <begin position="383"/>
        <end position="403"/>
    </location>
</feature>
<dbReference type="EMBL" id="DXET01000123">
    <property type="protein sequence ID" value="HIX81413.1"/>
    <property type="molecule type" value="Genomic_DNA"/>
</dbReference>
<keyword evidence="3 6" id="KW-0812">Transmembrane</keyword>
<reference evidence="7" key="2">
    <citation type="submission" date="2021-04" db="EMBL/GenBank/DDBJ databases">
        <authorList>
            <person name="Gilroy R."/>
        </authorList>
    </citation>
    <scope>NUCLEOTIDE SEQUENCE</scope>
    <source>
        <strain evidence="7">ChiGjej1B1-14440</strain>
    </source>
</reference>
<feature type="transmembrane region" description="Helical" evidence="6">
    <location>
        <begin position="275"/>
        <end position="296"/>
    </location>
</feature>
<protein>
    <submittedName>
        <fullName evidence="7">Oligosaccharide flippase family protein</fullName>
    </submittedName>
</protein>
<evidence type="ECO:0000256" key="5">
    <source>
        <dbReference type="ARBA" id="ARBA00023136"/>
    </source>
</evidence>
<keyword evidence="5 6" id="KW-0472">Membrane</keyword>
<feature type="transmembrane region" description="Helical" evidence="6">
    <location>
        <begin position="244"/>
        <end position="263"/>
    </location>
</feature>
<organism evidence="7 8">
    <name type="scientific">Candidatus Erysipelatoclostridium merdavium</name>
    <dbReference type="NCBI Taxonomy" id="2838566"/>
    <lineage>
        <taxon>Bacteria</taxon>
        <taxon>Bacillati</taxon>
        <taxon>Bacillota</taxon>
        <taxon>Erysipelotrichia</taxon>
        <taxon>Erysipelotrichales</taxon>
        <taxon>Erysipelotrichales incertae sedis</taxon>
    </lineage>
</organism>
<evidence type="ECO:0000256" key="6">
    <source>
        <dbReference type="SAM" id="Phobius"/>
    </source>
</evidence>
<evidence type="ECO:0000256" key="3">
    <source>
        <dbReference type="ARBA" id="ARBA00022692"/>
    </source>
</evidence>
<feature type="transmembrane region" description="Helical" evidence="6">
    <location>
        <begin position="94"/>
        <end position="115"/>
    </location>
</feature>
<comment type="caution">
    <text evidence="7">The sequence shown here is derived from an EMBL/GenBank/DDBJ whole genome shotgun (WGS) entry which is preliminary data.</text>
</comment>
<feature type="transmembrane region" description="Helical" evidence="6">
    <location>
        <begin position="345"/>
        <end position="371"/>
    </location>
</feature>
<comment type="subcellular location">
    <subcellularLocation>
        <location evidence="1">Cell membrane</location>
        <topology evidence="1">Multi-pass membrane protein</topology>
    </subcellularLocation>
</comment>
<keyword evidence="2" id="KW-1003">Cell membrane</keyword>
<feature type="transmembrane region" description="Helical" evidence="6">
    <location>
        <begin position="55"/>
        <end position="74"/>
    </location>
</feature>
<feature type="transmembrane region" description="Helical" evidence="6">
    <location>
        <begin position="440"/>
        <end position="462"/>
    </location>
</feature>
<keyword evidence="4 6" id="KW-1133">Transmembrane helix</keyword>
<evidence type="ECO:0000313" key="8">
    <source>
        <dbReference type="Proteomes" id="UP000886724"/>
    </source>
</evidence>
<feature type="transmembrane region" description="Helical" evidence="6">
    <location>
        <begin position="316"/>
        <end position="339"/>
    </location>
</feature>
<feature type="transmembrane region" description="Helical" evidence="6">
    <location>
        <begin position="190"/>
        <end position="209"/>
    </location>
</feature>
<evidence type="ECO:0000256" key="4">
    <source>
        <dbReference type="ARBA" id="ARBA00022989"/>
    </source>
</evidence>
<gene>
    <name evidence="7" type="ORF">H9980_05490</name>
</gene>
<dbReference type="AlphaFoldDB" id="A0A9D1XKY0"/>
<dbReference type="PANTHER" id="PTHR30250">
    <property type="entry name" value="PST FAMILY PREDICTED COLANIC ACID TRANSPORTER"/>
    <property type="match status" value="1"/>
</dbReference>
<feature type="transmembrane region" description="Helical" evidence="6">
    <location>
        <begin position="12"/>
        <end position="35"/>
    </location>
</feature>
<feature type="transmembrane region" description="Helical" evidence="6">
    <location>
        <begin position="127"/>
        <end position="155"/>
    </location>
</feature>